<dbReference type="InterPro" id="IPR000792">
    <property type="entry name" value="Tscrpt_reg_LuxR_C"/>
</dbReference>
<keyword evidence="4" id="KW-1185">Reference proteome</keyword>
<dbReference type="GO" id="GO:0003677">
    <property type="term" value="F:DNA binding"/>
    <property type="evidence" value="ECO:0007669"/>
    <property type="project" value="UniProtKB-KW"/>
</dbReference>
<dbReference type="RefSeq" id="WP_307528268.1">
    <property type="nucleotide sequence ID" value="NZ_JAUSZI010000002.1"/>
</dbReference>
<evidence type="ECO:0000313" key="4">
    <source>
        <dbReference type="Proteomes" id="UP001230328"/>
    </source>
</evidence>
<gene>
    <name evidence="3" type="ORF">QF035_009435</name>
</gene>
<evidence type="ECO:0000313" key="3">
    <source>
        <dbReference type="EMBL" id="MDQ1031853.1"/>
    </source>
</evidence>
<dbReference type="SMART" id="SM00421">
    <property type="entry name" value="HTH_LUXR"/>
    <property type="match status" value="1"/>
</dbReference>
<dbReference type="InterPro" id="IPR036388">
    <property type="entry name" value="WH-like_DNA-bd_sf"/>
</dbReference>
<reference evidence="3 4" key="1">
    <citation type="submission" date="2023-07" db="EMBL/GenBank/DDBJ databases">
        <title>Comparative genomics of wheat-associated soil bacteria to identify genetic determinants of phenazine resistance.</title>
        <authorList>
            <person name="Mouncey N."/>
        </authorList>
    </citation>
    <scope>NUCLEOTIDE SEQUENCE [LARGE SCALE GENOMIC DNA]</scope>
    <source>
        <strain evidence="3 4">V2I4</strain>
    </source>
</reference>
<organism evidence="3 4">
    <name type="scientific">Streptomyces umbrinus</name>
    <dbReference type="NCBI Taxonomy" id="67370"/>
    <lineage>
        <taxon>Bacteria</taxon>
        <taxon>Bacillati</taxon>
        <taxon>Actinomycetota</taxon>
        <taxon>Actinomycetes</taxon>
        <taxon>Kitasatosporales</taxon>
        <taxon>Streptomycetaceae</taxon>
        <taxon>Streptomyces</taxon>
        <taxon>Streptomyces phaeochromogenes group</taxon>
    </lineage>
</organism>
<protein>
    <submittedName>
        <fullName evidence="3">DNA-binding CsgD family transcriptional regulator</fullName>
    </submittedName>
</protein>
<feature type="domain" description="HTH luxR-type" evidence="2">
    <location>
        <begin position="27"/>
        <end position="84"/>
    </location>
</feature>
<dbReference type="Gene3D" id="1.10.10.10">
    <property type="entry name" value="Winged helix-like DNA-binding domain superfamily/Winged helix DNA-binding domain"/>
    <property type="match status" value="1"/>
</dbReference>
<sequence length="90" mass="9423">MTEQAGAPGWADGTVPPPARPTADTPHLQLAPLDVEILRLMGQDESIANVGAGVGVSRRTISRRIERLMTILGAVDRGELAAKAAQQGLI</sequence>
<evidence type="ECO:0000256" key="1">
    <source>
        <dbReference type="SAM" id="MobiDB-lite"/>
    </source>
</evidence>
<dbReference type="InterPro" id="IPR016032">
    <property type="entry name" value="Sig_transdc_resp-reg_C-effctor"/>
</dbReference>
<dbReference type="EMBL" id="JAUSZI010000002">
    <property type="protein sequence ID" value="MDQ1031853.1"/>
    <property type="molecule type" value="Genomic_DNA"/>
</dbReference>
<feature type="region of interest" description="Disordered" evidence="1">
    <location>
        <begin position="1"/>
        <end position="26"/>
    </location>
</feature>
<evidence type="ECO:0000259" key="2">
    <source>
        <dbReference type="SMART" id="SM00421"/>
    </source>
</evidence>
<keyword evidence="3" id="KW-0238">DNA-binding</keyword>
<accession>A0ABU0T835</accession>
<dbReference type="SUPFAM" id="SSF46894">
    <property type="entry name" value="C-terminal effector domain of the bipartite response regulators"/>
    <property type="match status" value="1"/>
</dbReference>
<dbReference type="Proteomes" id="UP001230328">
    <property type="component" value="Unassembled WGS sequence"/>
</dbReference>
<comment type="caution">
    <text evidence="3">The sequence shown here is derived from an EMBL/GenBank/DDBJ whole genome shotgun (WGS) entry which is preliminary data.</text>
</comment>
<name>A0ABU0T835_9ACTN</name>
<proteinExistence type="predicted"/>